<dbReference type="CDD" id="cd09819">
    <property type="entry name" value="An_peroxidase_bacterial_1"/>
    <property type="match status" value="1"/>
</dbReference>
<dbReference type="OrthoDB" id="9765610at2"/>
<keyword evidence="4" id="KW-0560">Oxidoreductase</keyword>
<dbReference type="PROSITE" id="PS50292">
    <property type="entry name" value="PEROXIDASE_3"/>
    <property type="match status" value="1"/>
</dbReference>
<dbReference type="PRINTS" id="PR00457">
    <property type="entry name" value="ANPEROXIDASE"/>
</dbReference>
<keyword evidence="5" id="KW-1185">Reference proteome</keyword>
<proteinExistence type="predicted"/>
<dbReference type="GO" id="GO:0005576">
    <property type="term" value="C:extracellular region"/>
    <property type="evidence" value="ECO:0007669"/>
    <property type="project" value="UniProtKB-SubCell"/>
</dbReference>
<dbReference type="AlphaFoldDB" id="A0A2H3NJN0"/>
<dbReference type="GO" id="GO:0004601">
    <property type="term" value="F:peroxidase activity"/>
    <property type="evidence" value="ECO:0007669"/>
    <property type="project" value="UniProtKB-KW"/>
</dbReference>
<dbReference type="InterPro" id="IPR010255">
    <property type="entry name" value="Haem_peroxidase_sf"/>
</dbReference>
<keyword evidence="2" id="KW-0964">Secreted</keyword>
<dbReference type="SUPFAM" id="SSF48113">
    <property type="entry name" value="Heme-dependent peroxidases"/>
    <property type="match status" value="1"/>
</dbReference>
<dbReference type="PANTHER" id="PTHR11475">
    <property type="entry name" value="OXIDASE/PEROXIDASE"/>
    <property type="match status" value="1"/>
</dbReference>
<dbReference type="Gene3D" id="1.10.640.10">
    <property type="entry name" value="Haem peroxidase domain superfamily, animal type"/>
    <property type="match status" value="1"/>
</dbReference>
<dbReference type="GO" id="GO:0006979">
    <property type="term" value="P:response to oxidative stress"/>
    <property type="evidence" value="ECO:0007669"/>
    <property type="project" value="InterPro"/>
</dbReference>
<evidence type="ECO:0000313" key="4">
    <source>
        <dbReference type="EMBL" id="PEN06010.1"/>
    </source>
</evidence>
<dbReference type="RefSeq" id="WP_098062699.1">
    <property type="nucleotide sequence ID" value="NZ_PDEP01000010.1"/>
</dbReference>
<dbReference type="EMBL" id="PDEP01000010">
    <property type="protein sequence ID" value="PEN06010.1"/>
    <property type="molecule type" value="Genomic_DNA"/>
</dbReference>
<keyword evidence="3" id="KW-0325">Glycoprotein</keyword>
<name>A0A2H3NJN0_9BACT</name>
<dbReference type="GO" id="GO:0020037">
    <property type="term" value="F:heme binding"/>
    <property type="evidence" value="ECO:0007669"/>
    <property type="project" value="InterPro"/>
</dbReference>
<keyword evidence="4" id="KW-0575">Peroxidase</keyword>
<dbReference type="Proteomes" id="UP000221024">
    <property type="component" value="Unassembled WGS sequence"/>
</dbReference>
<evidence type="ECO:0000313" key="5">
    <source>
        <dbReference type="Proteomes" id="UP000221024"/>
    </source>
</evidence>
<evidence type="ECO:0000256" key="1">
    <source>
        <dbReference type="ARBA" id="ARBA00004613"/>
    </source>
</evidence>
<dbReference type="InterPro" id="IPR037120">
    <property type="entry name" value="Haem_peroxidase_sf_animal"/>
</dbReference>
<reference evidence="4 5" key="1">
    <citation type="submission" date="2017-10" db="EMBL/GenBank/DDBJ databases">
        <title>Draft genome of Longimonas halophila.</title>
        <authorList>
            <person name="Goh K.M."/>
            <person name="Shamsir M.S."/>
            <person name="Lim S.W."/>
        </authorList>
    </citation>
    <scope>NUCLEOTIDE SEQUENCE [LARGE SCALE GENOMIC DNA]</scope>
    <source>
        <strain evidence="4 5">KCTC 42399</strain>
    </source>
</reference>
<organism evidence="4 5">
    <name type="scientific">Longimonas halophila</name>
    <dbReference type="NCBI Taxonomy" id="1469170"/>
    <lineage>
        <taxon>Bacteria</taxon>
        <taxon>Pseudomonadati</taxon>
        <taxon>Rhodothermota</taxon>
        <taxon>Rhodothermia</taxon>
        <taxon>Rhodothermales</taxon>
        <taxon>Salisaetaceae</taxon>
        <taxon>Longimonas</taxon>
    </lineage>
</organism>
<evidence type="ECO:0000256" key="3">
    <source>
        <dbReference type="ARBA" id="ARBA00023180"/>
    </source>
</evidence>
<comment type="caution">
    <text evidence="4">The sequence shown here is derived from an EMBL/GenBank/DDBJ whole genome shotgun (WGS) entry which is preliminary data.</text>
</comment>
<accession>A0A2H3NJN0</accession>
<dbReference type="InterPro" id="IPR019791">
    <property type="entry name" value="Haem_peroxidase_animal"/>
</dbReference>
<protein>
    <submittedName>
        <fullName evidence="4">Peroxidase</fullName>
    </submittedName>
</protein>
<sequence>MTSLKGIHAFCRYGHQGARGDRFGRLFNLPPLYMRPDQLQQIGRPGGPMDGGSASDRTNSVPVGTVFFGQFIDHDITLDVTSSLAEVNDEAETPNVRTPTLDLDSVYGGGPEASPHLYHGSGEFGGVKLLTGADGTAAQVDGAPQPDDLAAADLSRTAHGTALIGDPRNDENRIISQMHLAMLRFHNHVVDTLHGGAQNGEALTGHELYEAARRLTTWHYQWTVVEDFLPAMCGRAVVADILGNGRRFFCSDTDVPFIPIEFSVAAYRFGHSMIPQRIHIQRSNPTHHVFGPTLGHGFSPLSSPAAVVDWYELAATSADRNVQMAEKLDSKLAPDLLDLPFIQPPAEASLATRNLLRGQAFLLPSGEQIARAMERPSDEIDNVSTAAQNMAGSDIDLRSGTPLWFYLLVEAERIGRETEPGLFEEREGLGPVGARIVAETLIGLLELDGRSYLAQNRSWHPSDGVGVATLGQMLTYEVPQPDPAMA</sequence>
<gene>
    <name evidence="4" type="ORF">CRI93_11045</name>
</gene>
<dbReference type="PANTHER" id="PTHR11475:SF4">
    <property type="entry name" value="CHORION PEROXIDASE"/>
    <property type="match status" value="1"/>
</dbReference>
<evidence type="ECO:0000256" key="2">
    <source>
        <dbReference type="ARBA" id="ARBA00022525"/>
    </source>
</evidence>
<comment type="subcellular location">
    <subcellularLocation>
        <location evidence="1">Secreted</location>
    </subcellularLocation>
</comment>
<dbReference type="Pfam" id="PF03098">
    <property type="entry name" value="An_peroxidase"/>
    <property type="match status" value="1"/>
</dbReference>